<dbReference type="SUPFAM" id="SSF81383">
    <property type="entry name" value="F-box domain"/>
    <property type="match status" value="1"/>
</dbReference>
<keyword evidence="3" id="KW-1185">Reference proteome</keyword>
<accession>A0A135S5U3</accession>
<dbReference type="Pfam" id="PF00646">
    <property type="entry name" value="F-box"/>
    <property type="match status" value="1"/>
</dbReference>
<dbReference type="OrthoDB" id="1918685at2759"/>
<evidence type="ECO:0000259" key="1">
    <source>
        <dbReference type="Pfam" id="PF00646"/>
    </source>
</evidence>
<dbReference type="Proteomes" id="UP000070121">
    <property type="component" value="Unassembled WGS sequence"/>
</dbReference>
<evidence type="ECO:0000313" key="2">
    <source>
        <dbReference type="EMBL" id="KXH31276.1"/>
    </source>
</evidence>
<name>A0A135S5U3_9PEZI</name>
<dbReference type="STRING" id="1209931.A0A135S5U3"/>
<dbReference type="AlphaFoldDB" id="A0A135S5U3"/>
<dbReference type="EMBL" id="JFFI01002514">
    <property type="protein sequence ID" value="KXH31276.1"/>
    <property type="molecule type" value="Genomic_DNA"/>
</dbReference>
<comment type="caution">
    <text evidence="2">The sequence shown here is derived from an EMBL/GenBank/DDBJ whole genome shotgun (WGS) entry which is preliminary data.</text>
</comment>
<dbReference type="InterPro" id="IPR036047">
    <property type="entry name" value="F-box-like_dom_sf"/>
</dbReference>
<dbReference type="InterPro" id="IPR001810">
    <property type="entry name" value="F-box_dom"/>
</dbReference>
<feature type="domain" description="F-box" evidence="1">
    <location>
        <begin position="64"/>
        <end position="100"/>
    </location>
</feature>
<organism evidence="2 3">
    <name type="scientific">Colletotrichum salicis</name>
    <dbReference type="NCBI Taxonomy" id="1209931"/>
    <lineage>
        <taxon>Eukaryota</taxon>
        <taxon>Fungi</taxon>
        <taxon>Dikarya</taxon>
        <taxon>Ascomycota</taxon>
        <taxon>Pezizomycotina</taxon>
        <taxon>Sordariomycetes</taxon>
        <taxon>Hypocreomycetidae</taxon>
        <taxon>Glomerellales</taxon>
        <taxon>Glomerellaceae</taxon>
        <taxon>Colletotrichum</taxon>
        <taxon>Colletotrichum acutatum species complex</taxon>
    </lineage>
</organism>
<proteinExistence type="predicted"/>
<gene>
    <name evidence="2" type="ORF">CSAL01_02873</name>
</gene>
<reference evidence="2 3" key="1">
    <citation type="submission" date="2014-02" db="EMBL/GenBank/DDBJ databases">
        <title>The genome sequence of Colletotrichum salicis CBS 607.94.</title>
        <authorList>
            <person name="Baroncelli R."/>
            <person name="Thon M.R."/>
        </authorList>
    </citation>
    <scope>NUCLEOTIDE SEQUENCE [LARGE SCALE GENOMIC DNA]</scope>
    <source>
        <strain evidence="2 3">CBS 607.94</strain>
    </source>
</reference>
<protein>
    <submittedName>
        <fullName evidence="2">F-box domain-containing protein</fullName>
    </submittedName>
</protein>
<sequence length="647" mass="73968">MEHAGDQRGILAEQFTKLTNDDGSPNTALRHANLDNLVSRLTPWEFLYLKQLTRRSSFKLAEMHNLPEELVAVISRHLRLGDAVKCTQVSKAWRQKWTSHTVVSEIARVSFPGLAAAFPGAMAWDVLRPVSQKATARNEGKLTSWLYINTADKPLLECTALKYDDRSLEFIKSNPKPTPSGFFKNDSESRTHLGFAYCSGKVAWQWDSYRFFIDDIRAKTRKLVSLPDLVVKGDKDLIVYTMTENLLILADQFSMMALIIYDLDKDQYRRVTLPKHMTDLQAHKDMFVVNFTVDYYGDEQGKFTSPPHFWNWSTGLVKLDVPGSTAAEERRGYGYSWSEHRDEGADSNNGLIFHPTKPHIFYFVSVYFGSLGPSYEGCESDSPVDEYEANARPRRCLVLVEVHKFENTKFVKTFTYKSIRRCELEDTPRFTTHCRPMNSYGLYNIGTMYKSLSKQIVIVNSAMPGKKTVETPSFFLRIIKFDTTTEIFRVEKKVLWGMRRPIWEPATCNPVQAGGVLWNDSVIYLQNKTPRLNGNNKPQWRHDFKGNGQRAICIANNSMTVVLETNKPWFKESGEFRSIAVDDDFVVGLSRRGYVVYNFGDPSLNGGPWTGRHQVRRYHARDTECPVSGCPGPTEFTRCQICGSTPW</sequence>
<evidence type="ECO:0000313" key="3">
    <source>
        <dbReference type="Proteomes" id="UP000070121"/>
    </source>
</evidence>